<keyword evidence="4" id="KW-1133">Transmembrane helix</keyword>
<organism evidence="5 6">
    <name type="scientific">Volvox reticuliferus</name>
    <dbReference type="NCBI Taxonomy" id="1737510"/>
    <lineage>
        <taxon>Eukaryota</taxon>
        <taxon>Viridiplantae</taxon>
        <taxon>Chlorophyta</taxon>
        <taxon>core chlorophytes</taxon>
        <taxon>Chlorophyceae</taxon>
        <taxon>CS clade</taxon>
        <taxon>Chlamydomonadales</taxon>
        <taxon>Volvocaceae</taxon>
        <taxon>Volvox</taxon>
    </lineage>
</organism>
<keyword evidence="2" id="KW-0175">Coiled coil</keyword>
<dbReference type="PANTHER" id="PTHR10582:SF2">
    <property type="entry name" value="INACTIVE"/>
    <property type="match status" value="1"/>
</dbReference>
<dbReference type="AlphaFoldDB" id="A0A8J4CZH2"/>
<keyword evidence="4" id="KW-0812">Transmembrane</keyword>
<dbReference type="OrthoDB" id="1367865at2759"/>
<dbReference type="GO" id="GO:0098703">
    <property type="term" value="P:calcium ion import across plasma membrane"/>
    <property type="evidence" value="ECO:0007669"/>
    <property type="project" value="TreeGrafter"/>
</dbReference>
<keyword evidence="6" id="KW-1185">Reference proteome</keyword>
<keyword evidence="4" id="KW-0472">Membrane</keyword>
<feature type="transmembrane region" description="Helical" evidence="4">
    <location>
        <begin position="23"/>
        <end position="49"/>
    </location>
</feature>
<feature type="region of interest" description="Disordered" evidence="3">
    <location>
        <begin position="158"/>
        <end position="178"/>
    </location>
</feature>
<evidence type="ECO:0000256" key="3">
    <source>
        <dbReference type="SAM" id="MobiDB-lite"/>
    </source>
</evidence>
<sequence length="178" mass="19792">MLSVYYFMTAGGVKPDTGDVAKYVWYLHAMLISFSFIVSIILLNLLISIMSGTYAEVKKSAEKEWRLLIARDVVEIDSSGSFGGPFGRLGPKWIPLSKDWMKENGHKLRKDQLHKARDAHINNIKAQVDETKEQVSDIKQQILSLQQDMRDLTSMLLANRNGGGGLPPGDEPTTAGGR</sequence>
<reference evidence="5" key="1">
    <citation type="journal article" date="2021" name="Proc. Natl. Acad. Sci. U.S.A.">
        <title>Three genomes in the algal genus Volvox reveal the fate of a haploid sex-determining region after a transition to homothallism.</title>
        <authorList>
            <person name="Yamamoto K."/>
            <person name="Hamaji T."/>
            <person name="Kawai-Toyooka H."/>
            <person name="Matsuzaki R."/>
            <person name="Takahashi F."/>
            <person name="Nishimura Y."/>
            <person name="Kawachi M."/>
            <person name="Noguchi H."/>
            <person name="Minakuchi Y."/>
            <person name="Umen J.G."/>
            <person name="Toyoda A."/>
            <person name="Nozaki H."/>
        </authorList>
    </citation>
    <scope>NUCLEOTIDE SEQUENCE</scope>
    <source>
        <strain evidence="5">NIES-3786</strain>
    </source>
</reference>
<dbReference type="Proteomes" id="UP000747110">
    <property type="component" value="Unassembled WGS sequence"/>
</dbReference>
<comment type="caution">
    <text evidence="5">The sequence shown here is derived from an EMBL/GenBank/DDBJ whole genome shotgun (WGS) entry which is preliminary data.</text>
</comment>
<evidence type="ECO:0000256" key="2">
    <source>
        <dbReference type="SAM" id="Coils"/>
    </source>
</evidence>
<protein>
    <recommendedName>
        <fullName evidence="7">Ion transport domain-containing protein</fullName>
    </recommendedName>
</protein>
<keyword evidence="1" id="KW-0677">Repeat</keyword>
<evidence type="ECO:0000313" key="6">
    <source>
        <dbReference type="Proteomes" id="UP000747110"/>
    </source>
</evidence>
<accession>A0A8J4CZH2</accession>
<evidence type="ECO:0008006" key="7">
    <source>
        <dbReference type="Google" id="ProtNLM"/>
    </source>
</evidence>
<dbReference type="EMBL" id="BNCP01000070">
    <property type="protein sequence ID" value="GIL91886.1"/>
    <property type="molecule type" value="Genomic_DNA"/>
</dbReference>
<dbReference type="GO" id="GO:0005262">
    <property type="term" value="F:calcium channel activity"/>
    <property type="evidence" value="ECO:0007669"/>
    <property type="project" value="TreeGrafter"/>
</dbReference>
<proteinExistence type="predicted"/>
<dbReference type="GO" id="GO:0005886">
    <property type="term" value="C:plasma membrane"/>
    <property type="evidence" value="ECO:0007669"/>
    <property type="project" value="TreeGrafter"/>
</dbReference>
<feature type="coiled-coil region" evidence="2">
    <location>
        <begin position="121"/>
        <end position="155"/>
    </location>
</feature>
<name>A0A8J4CZH2_9CHLO</name>
<dbReference type="PANTHER" id="PTHR10582">
    <property type="entry name" value="TRANSIENT RECEPTOR POTENTIAL ION CHANNEL PROTEIN"/>
    <property type="match status" value="1"/>
</dbReference>
<evidence type="ECO:0000313" key="5">
    <source>
        <dbReference type="EMBL" id="GIL91886.1"/>
    </source>
</evidence>
<gene>
    <name evidence="5" type="ORF">Vretifemale_19474</name>
</gene>
<dbReference type="InterPro" id="IPR024862">
    <property type="entry name" value="TRPV"/>
</dbReference>
<evidence type="ECO:0000256" key="4">
    <source>
        <dbReference type="SAM" id="Phobius"/>
    </source>
</evidence>
<evidence type="ECO:0000256" key="1">
    <source>
        <dbReference type="ARBA" id="ARBA00022737"/>
    </source>
</evidence>